<feature type="transmembrane region" description="Helical" evidence="7">
    <location>
        <begin position="62"/>
        <end position="80"/>
    </location>
</feature>
<comment type="subcellular location">
    <subcellularLocation>
        <location evidence="1">Cell membrane</location>
        <topology evidence="1">Multi-pass membrane protein</topology>
    </subcellularLocation>
</comment>
<evidence type="ECO:0000256" key="5">
    <source>
        <dbReference type="ARBA" id="ARBA00022989"/>
    </source>
</evidence>
<dbReference type="eggNOG" id="COG1285">
    <property type="taxonomic scope" value="Bacteria"/>
</dbReference>
<evidence type="ECO:0000313" key="9">
    <source>
        <dbReference type="EMBL" id="KSV16376.1"/>
    </source>
</evidence>
<feature type="transmembrane region" description="Helical" evidence="7">
    <location>
        <begin position="36"/>
        <end position="56"/>
    </location>
</feature>
<dbReference type="Pfam" id="PF02308">
    <property type="entry name" value="MgtC"/>
    <property type="match status" value="1"/>
</dbReference>
<dbReference type="OrthoDB" id="9811198at2"/>
<gene>
    <name evidence="9" type="ORF">DA01_03850</name>
</gene>
<protein>
    <submittedName>
        <fullName evidence="9">Magnesium transporter MgtC</fullName>
    </submittedName>
</protein>
<evidence type="ECO:0000313" key="10">
    <source>
        <dbReference type="Proteomes" id="UP000053577"/>
    </source>
</evidence>
<dbReference type="PANTHER" id="PTHR33778:SF1">
    <property type="entry name" value="MAGNESIUM TRANSPORTER YHID-RELATED"/>
    <property type="match status" value="1"/>
</dbReference>
<comment type="caution">
    <text evidence="9">The sequence shown here is derived from an EMBL/GenBank/DDBJ whole genome shotgun (WGS) entry which is preliminary data.</text>
</comment>
<dbReference type="AlphaFoldDB" id="A0A0V8LXW1"/>
<dbReference type="InterPro" id="IPR003416">
    <property type="entry name" value="MgtC/SapB/SrpB/YhiD_fam"/>
</dbReference>
<evidence type="ECO:0000256" key="1">
    <source>
        <dbReference type="ARBA" id="ARBA00004651"/>
    </source>
</evidence>
<feature type="transmembrane region" description="Helical" evidence="7">
    <location>
        <begin position="7"/>
        <end position="24"/>
    </location>
</feature>
<comment type="similarity">
    <text evidence="2">Belongs to the MgtC/SapB family.</text>
</comment>
<evidence type="ECO:0000259" key="8">
    <source>
        <dbReference type="Pfam" id="PF02308"/>
    </source>
</evidence>
<organism evidence="9 10">
    <name type="scientific">Dehalococcoides mccartyi</name>
    <dbReference type="NCBI Taxonomy" id="61435"/>
    <lineage>
        <taxon>Bacteria</taxon>
        <taxon>Bacillati</taxon>
        <taxon>Chloroflexota</taxon>
        <taxon>Dehalococcoidia</taxon>
        <taxon>Dehalococcoidales</taxon>
        <taxon>Dehalococcoidaceae</taxon>
        <taxon>Dehalococcoides</taxon>
    </lineage>
</organism>
<dbReference type="PATRIC" id="fig|61435.5.peg.772"/>
<accession>A0A0V8LXW1</accession>
<feature type="domain" description="MgtC/SapB/SrpB/YhiD N-terminal" evidence="8">
    <location>
        <begin position="11"/>
        <end position="127"/>
    </location>
</feature>
<keyword evidence="6 7" id="KW-0472">Membrane</keyword>
<feature type="transmembrane region" description="Helical" evidence="7">
    <location>
        <begin position="110"/>
        <end position="127"/>
    </location>
</feature>
<evidence type="ECO:0000256" key="7">
    <source>
        <dbReference type="SAM" id="Phobius"/>
    </source>
</evidence>
<dbReference type="GO" id="GO:0005886">
    <property type="term" value="C:plasma membrane"/>
    <property type="evidence" value="ECO:0007669"/>
    <property type="project" value="UniProtKB-SubCell"/>
</dbReference>
<proteinExistence type="inferred from homology"/>
<dbReference type="Proteomes" id="UP000053577">
    <property type="component" value="Unassembled WGS sequence"/>
</dbReference>
<keyword evidence="5 7" id="KW-1133">Transmembrane helix</keyword>
<name>A0A0V8LXW1_9CHLR</name>
<dbReference type="EMBL" id="JGYD01000026">
    <property type="protein sequence ID" value="KSV16376.1"/>
    <property type="molecule type" value="Genomic_DNA"/>
</dbReference>
<dbReference type="InterPro" id="IPR049177">
    <property type="entry name" value="MgtC_SapB_SrpB_YhiD_N"/>
</dbReference>
<evidence type="ECO:0000256" key="6">
    <source>
        <dbReference type="ARBA" id="ARBA00023136"/>
    </source>
</evidence>
<dbReference type="RefSeq" id="WP_058292788.1">
    <property type="nucleotide sequence ID" value="NZ_JGYD01000026.1"/>
</dbReference>
<keyword evidence="4 7" id="KW-0812">Transmembrane</keyword>
<reference evidence="9 10" key="1">
    <citation type="journal article" date="2015" name="Sci. Rep.">
        <title>A comparative genomics and reductive dehalogenase gene transcription study of two chloroethene-respiring bacteria, Dehalococcoides mccartyi strains MB and 11a.</title>
        <authorList>
            <person name="Low A."/>
            <person name="Shen Z."/>
            <person name="Cheng D."/>
            <person name="Rogers M.J."/>
            <person name="Lee P.K."/>
            <person name="He J."/>
        </authorList>
    </citation>
    <scope>NUCLEOTIDE SEQUENCE [LARGE SCALE GENOMIC DNA]</scope>
    <source>
        <strain evidence="9 10">MB</strain>
    </source>
</reference>
<dbReference type="PRINTS" id="PR01837">
    <property type="entry name" value="MGTCSAPBPROT"/>
</dbReference>
<keyword evidence="3" id="KW-1003">Cell membrane</keyword>
<dbReference type="PANTHER" id="PTHR33778">
    <property type="entry name" value="PROTEIN MGTC"/>
    <property type="match status" value="1"/>
</dbReference>
<evidence type="ECO:0000256" key="3">
    <source>
        <dbReference type="ARBA" id="ARBA00022475"/>
    </source>
</evidence>
<sequence>MPIEVEMLFRILLAVVLGGIIGYERERSGKAAGLRTNTLICVGSCLITLVSIYGFAEADISRIAAGIVTGVGFLGAGAILRQTEGHVEGLTTAATIWAVAGIGLASGAGMYFLSAVGTGVILLILLIDRVKFR</sequence>
<evidence type="ECO:0000256" key="4">
    <source>
        <dbReference type="ARBA" id="ARBA00022692"/>
    </source>
</evidence>
<evidence type="ECO:0000256" key="2">
    <source>
        <dbReference type="ARBA" id="ARBA00009298"/>
    </source>
</evidence>